<comment type="caution">
    <text evidence="1">The sequence shown here is derived from an EMBL/GenBank/DDBJ whole genome shotgun (WGS) entry which is preliminary data.</text>
</comment>
<dbReference type="AlphaFoldDB" id="X1AID7"/>
<reference evidence="1" key="1">
    <citation type="journal article" date="2014" name="Front. Microbiol.">
        <title>High frequency of phylogenetically diverse reductive dehalogenase-homologous genes in deep subseafloor sedimentary metagenomes.</title>
        <authorList>
            <person name="Kawai M."/>
            <person name="Futagami T."/>
            <person name="Toyoda A."/>
            <person name="Takaki Y."/>
            <person name="Nishi S."/>
            <person name="Hori S."/>
            <person name="Arai W."/>
            <person name="Tsubouchi T."/>
            <person name="Morono Y."/>
            <person name="Uchiyama I."/>
            <person name="Ito T."/>
            <person name="Fujiyama A."/>
            <person name="Inagaki F."/>
            <person name="Takami H."/>
        </authorList>
    </citation>
    <scope>NUCLEOTIDE SEQUENCE</scope>
    <source>
        <strain evidence="1">Expedition CK06-06</strain>
    </source>
</reference>
<name>X1AID7_9ZZZZ</name>
<evidence type="ECO:0000313" key="1">
    <source>
        <dbReference type="EMBL" id="GAG72408.1"/>
    </source>
</evidence>
<accession>X1AID7</accession>
<organism evidence="1">
    <name type="scientific">marine sediment metagenome</name>
    <dbReference type="NCBI Taxonomy" id="412755"/>
    <lineage>
        <taxon>unclassified sequences</taxon>
        <taxon>metagenomes</taxon>
        <taxon>ecological metagenomes</taxon>
    </lineage>
</organism>
<feature type="non-terminal residue" evidence="1">
    <location>
        <position position="1"/>
    </location>
</feature>
<gene>
    <name evidence="1" type="ORF">S01H4_15984</name>
</gene>
<dbReference type="Gene3D" id="2.60.120.260">
    <property type="entry name" value="Galactose-binding domain-like"/>
    <property type="match status" value="1"/>
</dbReference>
<dbReference type="EMBL" id="BART01007002">
    <property type="protein sequence ID" value="GAG72408.1"/>
    <property type="molecule type" value="Genomic_DNA"/>
</dbReference>
<proteinExistence type="predicted"/>
<sequence length="180" mass="21034">VFFKKTFKIQEEFKSAYVQVIGWNFAKLSLNNKLLGHVITRQSLNYVVLKNNIQIFDLKDYIRNGENVILIETMQYAGGIGSVNIYGEIKLKSDRTFKIFTDKSWLGTRESNGQWRKVKSFGSPPKVTGGLCYPNFEHNRHSLQSDMMTSFNALIGRIPKKMYWFLILIMKLFNRYDILE</sequence>
<protein>
    <submittedName>
        <fullName evidence="1">Uncharacterized protein</fullName>
    </submittedName>
</protein>